<feature type="domain" description="Enoyl reductase (ER)" evidence="3">
    <location>
        <begin position="14"/>
        <end position="325"/>
    </location>
</feature>
<gene>
    <name evidence="4" type="ORF">GCM10011611_64220</name>
</gene>
<dbReference type="Gene3D" id="3.90.180.10">
    <property type="entry name" value="Medium-chain alcohol dehydrogenases, catalytic domain"/>
    <property type="match status" value="1"/>
</dbReference>
<dbReference type="PANTHER" id="PTHR48106">
    <property type="entry name" value="QUINONE OXIDOREDUCTASE PIG3-RELATED"/>
    <property type="match status" value="1"/>
</dbReference>
<dbReference type="InterPro" id="IPR036291">
    <property type="entry name" value="NAD(P)-bd_dom_sf"/>
</dbReference>
<dbReference type="CDD" id="cd05286">
    <property type="entry name" value="QOR2"/>
    <property type="match status" value="1"/>
</dbReference>
<dbReference type="InterPro" id="IPR013149">
    <property type="entry name" value="ADH-like_C"/>
</dbReference>
<dbReference type="FunFam" id="3.40.50.720:FF:000053">
    <property type="entry name" value="Quinone oxidoreductase 1"/>
    <property type="match status" value="1"/>
</dbReference>
<comment type="caution">
    <text evidence="4">The sequence shown here is derived from an EMBL/GenBank/DDBJ whole genome shotgun (WGS) entry which is preliminary data.</text>
</comment>
<evidence type="ECO:0000313" key="5">
    <source>
        <dbReference type="Proteomes" id="UP000646365"/>
    </source>
</evidence>
<sequence>MTTVTKAIQMSEVGPADRLRLVDLPVAAPGPGELLIRQTAIGINYVDVYHRQGRYPLPLPAVPGVEAAGVVEAVGSSDTGFAVGQRVAYATFPAGAYAGHRVMPANRVVAVPDGVDDRTAAAALFAGLTAHYLIHRAYPVRAGDCVLFHAAAGGVGLIAGQWLKALGARAIGTVGSAAKRAVARDHGYDEVLVLGEDDVPARVRAATGGRGVPVVFDSVGRDTIDLSLDSLAPHGMLVSFGTASGFVPPIEIETLRAKGSLQVSAPTYGTYLATRADLEAGSAALFAMLARGAIRVEIGGIYPLAEAARAHADLEGRRTTGSLLLIP</sequence>
<dbReference type="EMBL" id="BMJQ01000028">
    <property type="protein sequence ID" value="GGF48991.1"/>
    <property type="molecule type" value="Genomic_DNA"/>
</dbReference>
<accession>A0A8J3E6Y5</accession>
<dbReference type="AlphaFoldDB" id="A0A8J3E6Y5"/>
<dbReference type="InterPro" id="IPR047618">
    <property type="entry name" value="QOR-like"/>
</dbReference>
<dbReference type="GO" id="GO:0008270">
    <property type="term" value="F:zinc ion binding"/>
    <property type="evidence" value="ECO:0007669"/>
    <property type="project" value="InterPro"/>
</dbReference>
<evidence type="ECO:0000256" key="1">
    <source>
        <dbReference type="ARBA" id="ARBA00022857"/>
    </source>
</evidence>
<dbReference type="SUPFAM" id="SSF50129">
    <property type="entry name" value="GroES-like"/>
    <property type="match status" value="1"/>
</dbReference>
<dbReference type="PROSITE" id="PS01162">
    <property type="entry name" value="QOR_ZETA_CRYSTAL"/>
    <property type="match status" value="1"/>
</dbReference>
<dbReference type="SUPFAM" id="SSF51735">
    <property type="entry name" value="NAD(P)-binding Rossmann-fold domains"/>
    <property type="match status" value="1"/>
</dbReference>
<dbReference type="GO" id="GO:0070402">
    <property type="term" value="F:NADPH binding"/>
    <property type="evidence" value="ECO:0007669"/>
    <property type="project" value="TreeGrafter"/>
</dbReference>
<dbReference type="Pfam" id="PF08240">
    <property type="entry name" value="ADH_N"/>
    <property type="match status" value="1"/>
</dbReference>
<organism evidence="4 5">
    <name type="scientific">Aliidongia dinghuensis</name>
    <dbReference type="NCBI Taxonomy" id="1867774"/>
    <lineage>
        <taxon>Bacteria</taxon>
        <taxon>Pseudomonadati</taxon>
        <taxon>Pseudomonadota</taxon>
        <taxon>Alphaproteobacteria</taxon>
        <taxon>Rhodospirillales</taxon>
        <taxon>Dongiaceae</taxon>
        <taxon>Aliidongia</taxon>
    </lineage>
</organism>
<dbReference type="PANTHER" id="PTHR48106:SF13">
    <property type="entry name" value="QUINONE OXIDOREDUCTASE-RELATED"/>
    <property type="match status" value="1"/>
</dbReference>
<reference evidence="4" key="1">
    <citation type="journal article" date="2014" name="Int. J. Syst. Evol. Microbiol.">
        <title>Complete genome sequence of Corynebacterium casei LMG S-19264T (=DSM 44701T), isolated from a smear-ripened cheese.</title>
        <authorList>
            <consortium name="US DOE Joint Genome Institute (JGI-PGF)"/>
            <person name="Walter F."/>
            <person name="Albersmeier A."/>
            <person name="Kalinowski J."/>
            <person name="Ruckert C."/>
        </authorList>
    </citation>
    <scope>NUCLEOTIDE SEQUENCE</scope>
    <source>
        <strain evidence="4">CGMCC 1.15725</strain>
    </source>
</reference>
<protein>
    <submittedName>
        <fullName evidence="4">Quinone oxidoreductase</fullName>
    </submittedName>
</protein>
<evidence type="ECO:0000259" key="3">
    <source>
        <dbReference type="SMART" id="SM00829"/>
    </source>
</evidence>
<name>A0A8J3E6Y5_9PROT</name>
<dbReference type="InterPro" id="IPR013154">
    <property type="entry name" value="ADH-like_N"/>
</dbReference>
<evidence type="ECO:0000256" key="2">
    <source>
        <dbReference type="ARBA" id="ARBA00023002"/>
    </source>
</evidence>
<dbReference type="InterPro" id="IPR002364">
    <property type="entry name" value="Quin_OxRdtase/zeta-crystal_CS"/>
</dbReference>
<dbReference type="GO" id="GO:0003960">
    <property type="term" value="F:quinone reductase (NADPH) activity"/>
    <property type="evidence" value="ECO:0007669"/>
    <property type="project" value="InterPro"/>
</dbReference>
<dbReference type="InterPro" id="IPR020843">
    <property type="entry name" value="ER"/>
</dbReference>
<dbReference type="Gene3D" id="3.40.50.720">
    <property type="entry name" value="NAD(P)-binding Rossmann-like Domain"/>
    <property type="match status" value="1"/>
</dbReference>
<dbReference type="InterPro" id="IPR011032">
    <property type="entry name" value="GroES-like_sf"/>
</dbReference>
<proteinExistence type="predicted"/>
<dbReference type="Proteomes" id="UP000646365">
    <property type="component" value="Unassembled WGS sequence"/>
</dbReference>
<dbReference type="Pfam" id="PF00107">
    <property type="entry name" value="ADH_zinc_N"/>
    <property type="match status" value="1"/>
</dbReference>
<dbReference type="GO" id="GO:0005829">
    <property type="term" value="C:cytosol"/>
    <property type="evidence" value="ECO:0007669"/>
    <property type="project" value="TreeGrafter"/>
</dbReference>
<keyword evidence="2" id="KW-0560">Oxidoreductase</keyword>
<dbReference type="SMART" id="SM00829">
    <property type="entry name" value="PKS_ER"/>
    <property type="match status" value="1"/>
</dbReference>
<reference evidence="4" key="2">
    <citation type="submission" date="2020-09" db="EMBL/GenBank/DDBJ databases">
        <authorList>
            <person name="Sun Q."/>
            <person name="Zhou Y."/>
        </authorList>
    </citation>
    <scope>NUCLEOTIDE SEQUENCE</scope>
    <source>
        <strain evidence="4">CGMCC 1.15725</strain>
    </source>
</reference>
<dbReference type="RefSeq" id="WP_189052296.1">
    <property type="nucleotide sequence ID" value="NZ_BMJQ01000028.1"/>
</dbReference>
<dbReference type="GO" id="GO:0035925">
    <property type="term" value="F:mRNA 3'-UTR AU-rich region binding"/>
    <property type="evidence" value="ECO:0007669"/>
    <property type="project" value="TreeGrafter"/>
</dbReference>
<keyword evidence="1" id="KW-0521">NADP</keyword>
<keyword evidence="5" id="KW-1185">Reference proteome</keyword>
<evidence type="ECO:0000313" key="4">
    <source>
        <dbReference type="EMBL" id="GGF48991.1"/>
    </source>
</evidence>